<name>A0A5B9MEP1_9BACT</name>
<gene>
    <name evidence="2" type="ORF">Mal15_16990</name>
</gene>
<protein>
    <submittedName>
        <fullName evidence="2">Uncharacterized protein</fullName>
    </submittedName>
</protein>
<dbReference type="Proteomes" id="UP000321353">
    <property type="component" value="Chromosome"/>
</dbReference>
<reference evidence="2 3" key="1">
    <citation type="submission" date="2019-02" db="EMBL/GenBank/DDBJ databases">
        <title>Planctomycetal bacteria perform biofilm scaping via a novel small molecule.</title>
        <authorList>
            <person name="Jeske O."/>
            <person name="Boedeker C."/>
            <person name="Wiegand S."/>
            <person name="Breitling P."/>
            <person name="Kallscheuer N."/>
            <person name="Jogler M."/>
            <person name="Rohde M."/>
            <person name="Petersen J."/>
            <person name="Medema M.H."/>
            <person name="Surup F."/>
            <person name="Jogler C."/>
        </authorList>
    </citation>
    <scope>NUCLEOTIDE SEQUENCE [LARGE SCALE GENOMIC DNA]</scope>
    <source>
        <strain evidence="2 3">Mal15</strain>
    </source>
</reference>
<evidence type="ECO:0000256" key="1">
    <source>
        <dbReference type="SAM" id="MobiDB-lite"/>
    </source>
</evidence>
<evidence type="ECO:0000313" key="2">
    <source>
        <dbReference type="EMBL" id="QEF97657.1"/>
    </source>
</evidence>
<sequence>MTAKQQGERSVFQSHPPSGRPGGNQWNPERWVGSGAFSDPAGSLDCKLQTVHCKMQICRESSLKSFRNLHCSFCNFQSLPVHQFSTPPTFHQAAPWEGRVFQVHPPPVRVERSEGRALSSCRSSHRRAGPKLVRFRVDRGEHPTPAASYGSDRRDARGGKRADFNEIAAKSRRRGVEITPRLSSAACLGLQRSPALTYLPASP</sequence>
<dbReference type="AlphaFoldDB" id="A0A5B9MEP1"/>
<feature type="region of interest" description="Disordered" evidence="1">
    <location>
        <begin position="1"/>
        <end position="34"/>
    </location>
</feature>
<feature type="region of interest" description="Disordered" evidence="1">
    <location>
        <begin position="138"/>
        <end position="162"/>
    </location>
</feature>
<dbReference type="KEGG" id="smam:Mal15_16990"/>
<organism evidence="2 3">
    <name type="scientific">Stieleria maiorica</name>
    <dbReference type="NCBI Taxonomy" id="2795974"/>
    <lineage>
        <taxon>Bacteria</taxon>
        <taxon>Pseudomonadati</taxon>
        <taxon>Planctomycetota</taxon>
        <taxon>Planctomycetia</taxon>
        <taxon>Pirellulales</taxon>
        <taxon>Pirellulaceae</taxon>
        <taxon>Stieleria</taxon>
    </lineage>
</organism>
<feature type="compositionally biased region" description="Basic and acidic residues" evidence="1">
    <location>
        <begin position="151"/>
        <end position="162"/>
    </location>
</feature>
<dbReference type="EMBL" id="CP036264">
    <property type="protein sequence ID" value="QEF97657.1"/>
    <property type="molecule type" value="Genomic_DNA"/>
</dbReference>
<proteinExistence type="predicted"/>
<evidence type="ECO:0000313" key="3">
    <source>
        <dbReference type="Proteomes" id="UP000321353"/>
    </source>
</evidence>
<accession>A0A5B9MEP1</accession>
<keyword evidence="3" id="KW-1185">Reference proteome</keyword>